<keyword evidence="2" id="KW-0378">Hydrolase</keyword>
<dbReference type="SUPFAM" id="SSF53474">
    <property type="entry name" value="alpha/beta-Hydrolases"/>
    <property type="match status" value="1"/>
</dbReference>
<dbReference type="eggNOG" id="KOG2281">
    <property type="taxonomic scope" value="Eukaryota"/>
</dbReference>
<evidence type="ECO:0000259" key="3">
    <source>
        <dbReference type="Pfam" id="PF00326"/>
    </source>
</evidence>
<evidence type="ECO:0000256" key="1">
    <source>
        <dbReference type="ARBA" id="ARBA00022670"/>
    </source>
</evidence>
<dbReference type="PANTHER" id="PTHR11731">
    <property type="entry name" value="PROTEASE FAMILY S9B,C DIPEPTIDYL-PEPTIDASE IV-RELATED"/>
    <property type="match status" value="1"/>
</dbReference>
<dbReference type="Gene3D" id="2.140.10.30">
    <property type="entry name" value="Dipeptidylpeptidase IV, N-terminal domain"/>
    <property type="match status" value="1"/>
</dbReference>
<dbReference type="AlphaFoldDB" id="B8C5L7"/>
<dbReference type="KEGG" id="tps:THAPSDRAFT_34973"/>
<sequence length="585" mass="65962">MKHLRCGGSIPKKHLTNGVADYVAQEEMDRHTGFWWHPSSNGILFTRVDESMVPPYRIIHNARSSSLTVYEEHRYPYAGKLNPSIQLGYRYSILNWSLVKWFNPPPRASEYLARVLWLPDGSACAHWQNRTQTLLEVIRIDIETGEQNRLLSERSNIWINLHDMFVSLPYSNSTLPPGSFSFIYASERTNWCHLYLYTYIGGSREGAILLRTLSEGSWVVESIAGVDIERDIVYVTGTHDSPIEKHLYALPITNSHRRSSRPIRLTKERGIHDCNFDAKCRVLVDSCSDIDRPPSTKLVFVLHDRKIKEATNESGNISQEAIPKFAPPKPMTFHSSDLTTALHGVIYIPDPSVYGQGPYPLICSVYGGPNVQSVSRNWLTMTADIRAQRLRSLGFVVLKCDNRGSSRRGLHFEGAIKGRLGHVEVQDQIAAVKELVSLGIADESRVGIIGWSYGGYLAAMCLGVAPKIFRCGVAGAPVTDWMQYDTHYTERYLGLPGDNATGYEASSVFPIVEQMRGKLLLVHGMLDENVHIQHTTRLIKHLAAAGKVYDLILFPNERHSTRQICNRVFLESTICDYFVKNVMKG</sequence>
<dbReference type="Proteomes" id="UP000001449">
    <property type="component" value="Chromosome 6"/>
</dbReference>
<dbReference type="ESTHER" id="thaps-b8c5l7">
    <property type="family name" value="DPP4N_Peptidase_S9"/>
</dbReference>
<dbReference type="GO" id="GO:0004252">
    <property type="term" value="F:serine-type endopeptidase activity"/>
    <property type="evidence" value="ECO:0007669"/>
    <property type="project" value="InterPro"/>
</dbReference>
<feature type="domain" description="Dipeptidylpeptidase IV N-terminal" evidence="4">
    <location>
        <begin position="13"/>
        <end position="294"/>
    </location>
</feature>
<name>B8C5L7_THAPS</name>
<accession>B8C5L7</accession>
<dbReference type="InterPro" id="IPR001375">
    <property type="entry name" value="Peptidase_S9_cat"/>
</dbReference>
<dbReference type="InterPro" id="IPR050278">
    <property type="entry name" value="Serine_Prot_S9B/DPPIV"/>
</dbReference>
<feature type="domain" description="Peptidase S9 prolyl oligopeptidase catalytic" evidence="3">
    <location>
        <begin position="385"/>
        <end position="582"/>
    </location>
</feature>
<dbReference type="InterPro" id="IPR002469">
    <property type="entry name" value="Peptidase_S9B_N"/>
</dbReference>
<keyword evidence="6" id="KW-1185">Reference proteome</keyword>
<dbReference type="PaxDb" id="35128-Thaps34973"/>
<dbReference type="Gene3D" id="3.40.50.1820">
    <property type="entry name" value="alpha/beta hydrolase"/>
    <property type="match status" value="1"/>
</dbReference>
<evidence type="ECO:0000256" key="2">
    <source>
        <dbReference type="ARBA" id="ARBA00022801"/>
    </source>
</evidence>
<reference evidence="5 6" key="1">
    <citation type="journal article" date="2004" name="Science">
        <title>The genome of the diatom Thalassiosira pseudonana: ecology, evolution, and metabolism.</title>
        <authorList>
            <person name="Armbrust E.V."/>
            <person name="Berges J.A."/>
            <person name="Bowler C."/>
            <person name="Green B.R."/>
            <person name="Martinez D."/>
            <person name="Putnam N.H."/>
            <person name="Zhou S."/>
            <person name="Allen A.E."/>
            <person name="Apt K.E."/>
            <person name="Bechner M."/>
            <person name="Brzezinski M.A."/>
            <person name="Chaal B.K."/>
            <person name="Chiovitti A."/>
            <person name="Davis A.K."/>
            <person name="Demarest M.S."/>
            <person name="Detter J.C."/>
            <person name="Glavina T."/>
            <person name="Goodstein D."/>
            <person name="Hadi M.Z."/>
            <person name="Hellsten U."/>
            <person name="Hildebrand M."/>
            <person name="Jenkins B.D."/>
            <person name="Jurka J."/>
            <person name="Kapitonov V.V."/>
            <person name="Kroger N."/>
            <person name="Lau W.W."/>
            <person name="Lane T.W."/>
            <person name="Larimer F.W."/>
            <person name="Lippmeier J.C."/>
            <person name="Lucas S."/>
            <person name="Medina M."/>
            <person name="Montsant A."/>
            <person name="Obornik M."/>
            <person name="Parker M.S."/>
            <person name="Palenik B."/>
            <person name="Pazour G.J."/>
            <person name="Richardson P.M."/>
            <person name="Rynearson T.A."/>
            <person name="Saito M.A."/>
            <person name="Schwartz D.C."/>
            <person name="Thamatrakoln K."/>
            <person name="Valentin K."/>
            <person name="Vardi A."/>
            <person name="Wilkerson F.P."/>
            <person name="Rokhsar D.S."/>
        </authorList>
    </citation>
    <scope>NUCLEOTIDE SEQUENCE [LARGE SCALE GENOMIC DNA]</scope>
    <source>
        <strain evidence="5 6">CCMP1335</strain>
    </source>
</reference>
<gene>
    <name evidence="5" type="ORF">THAPSDRAFT_34973</name>
</gene>
<organism evidence="5 6">
    <name type="scientific">Thalassiosira pseudonana</name>
    <name type="common">Marine diatom</name>
    <name type="synonym">Cyclotella nana</name>
    <dbReference type="NCBI Taxonomy" id="35128"/>
    <lineage>
        <taxon>Eukaryota</taxon>
        <taxon>Sar</taxon>
        <taxon>Stramenopiles</taxon>
        <taxon>Ochrophyta</taxon>
        <taxon>Bacillariophyta</taxon>
        <taxon>Coscinodiscophyceae</taxon>
        <taxon>Thalassiosirophycidae</taxon>
        <taxon>Thalassiosirales</taxon>
        <taxon>Thalassiosiraceae</taxon>
        <taxon>Thalassiosira</taxon>
    </lineage>
</organism>
<dbReference type="RefSeq" id="XP_002291421.1">
    <property type="nucleotide sequence ID" value="XM_002291385.1"/>
</dbReference>
<dbReference type="Pfam" id="PF00930">
    <property type="entry name" value="DPPIV_N"/>
    <property type="match status" value="1"/>
</dbReference>
<keyword evidence="1" id="KW-0645">Protease</keyword>
<dbReference type="HOGENOM" id="CLU_006105_2_1_1"/>
<dbReference type="GO" id="GO:0008239">
    <property type="term" value="F:dipeptidyl-peptidase activity"/>
    <property type="evidence" value="ECO:0000318"/>
    <property type="project" value="GO_Central"/>
</dbReference>
<dbReference type="Pfam" id="PF00326">
    <property type="entry name" value="Peptidase_S9"/>
    <property type="match status" value="1"/>
</dbReference>
<dbReference type="PROSITE" id="PS00708">
    <property type="entry name" value="PRO_ENDOPEP_SER"/>
    <property type="match status" value="1"/>
</dbReference>
<dbReference type="SUPFAM" id="SSF82171">
    <property type="entry name" value="DPP6 N-terminal domain-like"/>
    <property type="match status" value="1"/>
</dbReference>
<dbReference type="GeneID" id="7448610"/>
<dbReference type="PANTHER" id="PTHR11731:SF193">
    <property type="entry name" value="DIPEPTIDYL PEPTIDASE 9"/>
    <property type="match status" value="1"/>
</dbReference>
<dbReference type="InterPro" id="IPR002471">
    <property type="entry name" value="Pept_S9_AS"/>
</dbReference>
<dbReference type="InParanoid" id="B8C5L7"/>
<reference evidence="5 6" key="2">
    <citation type="journal article" date="2008" name="Nature">
        <title>The Phaeodactylum genome reveals the evolutionary history of diatom genomes.</title>
        <authorList>
            <person name="Bowler C."/>
            <person name="Allen A.E."/>
            <person name="Badger J.H."/>
            <person name="Grimwood J."/>
            <person name="Jabbari K."/>
            <person name="Kuo A."/>
            <person name="Maheswari U."/>
            <person name="Martens C."/>
            <person name="Maumus F."/>
            <person name="Otillar R.P."/>
            <person name="Rayko E."/>
            <person name="Salamov A."/>
            <person name="Vandepoele K."/>
            <person name="Beszteri B."/>
            <person name="Gruber A."/>
            <person name="Heijde M."/>
            <person name="Katinka M."/>
            <person name="Mock T."/>
            <person name="Valentin K."/>
            <person name="Verret F."/>
            <person name="Berges J.A."/>
            <person name="Brownlee C."/>
            <person name="Cadoret J.P."/>
            <person name="Chiovitti A."/>
            <person name="Choi C.J."/>
            <person name="Coesel S."/>
            <person name="De Martino A."/>
            <person name="Detter J.C."/>
            <person name="Durkin C."/>
            <person name="Falciatore A."/>
            <person name="Fournet J."/>
            <person name="Haruta M."/>
            <person name="Huysman M.J."/>
            <person name="Jenkins B.D."/>
            <person name="Jiroutova K."/>
            <person name="Jorgensen R.E."/>
            <person name="Joubert Y."/>
            <person name="Kaplan A."/>
            <person name="Kroger N."/>
            <person name="Kroth P.G."/>
            <person name="La Roche J."/>
            <person name="Lindquist E."/>
            <person name="Lommer M."/>
            <person name="Martin-Jezequel V."/>
            <person name="Lopez P.J."/>
            <person name="Lucas S."/>
            <person name="Mangogna M."/>
            <person name="McGinnis K."/>
            <person name="Medlin L.K."/>
            <person name="Montsant A."/>
            <person name="Oudot-Le Secq M.P."/>
            <person name="Napoli C."/>
            <person name="Obornik M."/>
            <person name="Parker M.S."/>
            <person name="Petit J.L."/>
            <person name="Porcel B.M."/>
            <person name="Poulsen N."/>
            <person name="Robison M."/>
            <person name="Rychlewski L."/>
            <person name="Rynearson T.A."/>
            <person name="Schmutz J."/>
            <person name="Shapiro H."/>
            <person name="Siaut M."/>
            <person name="Stanley M."/>
            <person name="Sussman M.R."/>
            <person name="Taylor A.R."/>
            <person name="Vardi A."/>
            <person name="von Dassow P."/>
            <person name="Vyverman W."/>
            <person name="Willis A."/>
            <person name="Wyrwicz L.S."/>
            <person name="Rokhsar D.S."/>
            <person name="Weissenbach J."/>
            <person name="Armbrust E.V."/>
            <person name="Green B.R."/>
            <person name="Van de Peer Y."/>
            <person name="Grigoriev I.V."/>
        </authorList>
    </citation>
    <scope>NUCLEOTIDE SEQUENCE [LARGE SCALE GENOMIC DNA]</scope>
    <source>
        <strain evidence="5 6">CCMP1335</strain>
    </source>
</reference>
<evidence type="ECO:0000313" key="6">
    <source>
        <dbReference type="Proteomes" id="UP000001449"/>
    </source>
</evidence>
<dbReference type="GO" id="GO:0006508">
    <property type="term" value="P:proteolysis"/>
    <property type="evidence" value="ECO:0000318"/>
    <property type="project" value="GO_Central"/>
</dbReference>
<dbReference type="InterPro" id="IPR029058">
    <property type="entry name" value="AB_hydrolase_fold"/>
</dbReference>
<dbReference type="OMA" id="PVTQWEL"/>
<protein>
    <submittedName>
        <fullName evidence="5">Uncharacterized protein</fullName>
    </submittedName>
</protein>
<proteinExistence type="predicted"/>
<evidence type="ECO:0000313" key="5">
    <source>
        <dbReference type="EMBL" id="EED91528.1"/>
    </source>
</evidence>
<dbReference type="EMBL" id="CM000643">
    <property type="protein sequence ID" value="EED91528.1"/>
    <property type="molecule type" value="Genomic_DNA"/>
</dbReference>
<evidence type="ECO:0000259" key="4">
    <source>
        <dbReference type="Pfam" id="PF00930"/>
    </source>
</evidence>